<reference evidence="4 5" key="1">
    <citation type="journal article" date="2017" name="Nat. Microbiol.">
        <title>Natural product diversity associated with the nematode symbionts Photorhabdus and Xenorhabdus.</title>
        <authorList>
            <person name="Tobias N.J."/>
            <person name="Wolff H."/>
            <person name="Djahanschiri B."/>
            <person name="Grundmann F."/>
            <person name="Kronenwerth M."/>
            <person name="Shi Y.M."/>
            <person name="Simonyi S."/>
            <person name="Grun P."/>
            <person name="Shapiro-Ilan D."/>
            <person name="Pidot S.J."/>
            <person name="Stinear T.P."/>
            <person name="Ebersberger I."/>
            <person name="Bode H.B."/>
        </authorList>
    </citation>
    <scope>NUCLEOTIDE SEQUENCE [LARGE SCALE GENOMIC DNA]</scope>
    <source>
        <strain evidence="4 5">DSM 17902</strain>
    </source>
</reference>
<protein>
    <submittedName>
        <fullName evidence="4">Linear gramicidin synthetase subunit B</fullName>
    </submittedName>
</protein>
<dbReference type="EMBL" id="NITZ01000003">
    <property type="protein sequence ID" value="PHM49885.1"/>
    <property type="molecule type" value="Genomic_DNA"/>
</dbReference>
<dbReference type="SUPFAM" id="SSF51735">
    <property type="entry name" value="NAD(P)-binding Rossmann-fold domains"/>
    <property type="match status" value="1"/>
</dbReference>
<gene>
    <name evidence="4" type="ORF">Xmir_00767</name>
</gene>
<dbReference type="Gene3D" id="3.40.50.720">
    <property type="entry name" value="NAD(P)-binding Rossmann-like Domain"/>
    <property type="match status" value="1"/>
</dbReference>
<evidence type="ECO:0000256" key="2">
    <source>
        <dbReference type="ARBA" id="ARBA00022553"/>
    </source>
</evidence>
<keyword evidence="1" id="KW-0596">Phosphopantetheine</keyword>
<evidence type="ECO:0000259" key="3">
    <source>
        <dbReference type="Pfam" id="PF07993"/>
    </source>
</evidence>
<organism evidence="4 5">
    <name type="scientific">Xenorhabdus miraniensis</name>
    <dbReference type="NCBI Taxonomy" id="351674"/>
    <lineage>
        <taxon>Bacteria</taxon>
        <taxon>Pseudomonadati</taxon>
        <taxon>Pseudomonadota</taxon>
        <taxon>Gammaproteobacteria</taxon>
        <taxon>Enterobacterales</taxon>
        <taxon>Morganellaceae</taxon>
        <taxon>Xenorhabdus</taxon>
    </lineage>
</organism>
<proteinExistence type="predicted"/>
<comment type="caution">
    <text evidence="4">The sequence shown here is derived from an EMBL/GenBank/DDBJ whole genome shotgun (WGS) entry which is preliminary data.</text>
</comment>
<dbReference type="InterPro" id="IPR013120">
    <property type="entry name" value="FAR_NAD-bd"/>
</dbReference>
<name>A0A2D0JU69_9GAMM</name>
<dbReference type="PANTHER" id="PTHR44845">
    <property type="entry name" value="CARRIER DOMAIN-CONTAINING PROTEIN"/>
    <property type="match status" value="1"/>
</dbReference>
<accession>A0A2D0JU69</accession>
<dbReference type="AlphaFoldDB" id="A0A2D0JU69"/>
<feature type="domain" description="Thioester reductase (TE)" evidence="3">
    <location>
        <begin position="14"/>
        <end position="256"/>
    </location>
</feature>
<dbReference type="Pfam" id="PF07993">
    <property type="entry name" value="NAD_binding_4"/>
    <property type="match status" value="1"/>
</dbReference>
<evidence type="ECO:0000313" key="5">
    <source>
        <dbReference type="Proteomes" id="UP000221980"/>
    </source>
</evidence>
<sequence length="400" mass="45497">MLNSGNKDIRNILLTGATGVLGGRILLEMLTTTGANIYCLMREADEQQALSRIKNILFVYDQEKKSHLFTHRIIPVLGDVSKKRLGLTKEIYHELIEKTDRVVHCAANVKLLASYGTLAPVNVQGTHNIIEFCLQGDIPLLYTSSFSMIGDRLFQDGFVLHETDLDVGQRFRDMDYERTKFESEKAVHSAGKQGLKWVIVRPGNIWGDSCNGGYPLYQTKVKGLYYEIIKSLVETGFTINSDEDFDISPVDYVAKASLYAIFNIQLFDHKTLNLTNPNPTTYNQIVSYLRAFGYRIQHIDNTEYLKALSQNRIYRHGKPYRSVFTDILGAFYREGVVSERAKYATQLTTDLLNGSGIKCTESNYELFSLYFNYLIEFEFIPAPQQQGEQAEIREGSFATE</sequence>
<evidence type="ECO:0000256" key="1">
    <source>
        <dbReference type="ARBA" id="ARBA00022450"/>
    </source>
</evidence>
<dbReference type="InterPro" id="IPR036291">
    <property type="entry name" value="NAD(P)-bd_dom_sf"/>
</dbReference>
<keyword evidence="2" id="KW-0597">Phosphoprotein</keyword>
<dbReference type="PANTHER" id="PTHR44845:SF1">
    <property type="entry name" value="L-2-AMINOADIPATE REDUCTASE"/>
    <property type="match status" value="1"/>
</dbReference>
<evidence type="ECO:0000313" key="4">
    <source>
        <dbReference type="EMBL" id="PHM49885.1"/>
    </source>
</evidence>
<dbReference type="Proteomes" id="UP000221980">
    <property type="component" value="Unassembled WGS sequence"/>
</dbReference>
<dbReference type="RefSeq" id="WP_244170847.1">
    <property type="nucleotide sequence ID" value="NZ_CAWNQI010000062.1"/>
</dbReference>
<keyword evidence="5" id="KW-1185">Reference proteome</keyword>